<feature type="compositionally biased region" description="Basic and acidic residues" evidence="1">
    <location>
        <begin position="157"/>
        <end position="172"/>
    </location>
</feature>
<feature type="compositionally biased region" description="Polar residues" evidence="1">
    <location>
        <begin position="192"/>
        <end position="212"/>
    </location>
</feature>
<keyword evidence="3" id="KW-1185">Reference proteome</keyword>
<accession>A0A3N4LPX5</accession>
<dbReference type="Proteomes" id="UP000267821">
    <property type="component" value="Unassembled WGS sequence"/>
</dbReference>
<dbReference type="OrthoDB" id="5360674at2759"/>
<dbReference type="InParanoid" id="A0A3N4LPX5"/>
<gene>
    <name evidence="2" type="ORF">L211DRAFT_131564</name>
</gene>
<organism evidence="2 3">
    <name type="scientific">Terfezia boudieri ATCC MYA-4762</name>
    <dbReference type="NCBI Taxonomy" id="1051890"/>
    <lineage>
        <taxon>Eukaryota</taxon>
        <taxon>Fungi</taxon>
        <taxon>Dikarya</taxon>
        <taxon>Ascomycota</taxon>
        <taxon>Pezizomycotina</taxon>
        <taxon>Pezizomycetes</taxon>
        <taxon>Pezizales</taxon>
        <taxon>Pezizaceae</taxon>
        <taxon>Terfezia</taxon>
    </lineage>
</organism>
<feature type="region of interest" description="Disordered" evidence="1">
    <location>
        <begin position="157"/>
        <end position="237"/>
    </location>
</feature>
<sequence>MRATPYPSRQRYYSSPYQFYYTTTGRYCAYDAKSGTHLIHSLTDNRWYPYFPGIIPPSQQYSQQPPHPYNRVNDFQRQHYQHMPPGPARAGGARNAYPDRDQFKSREIHRDPVSRSHKEELLYSAADVEAAERSLIEESNIDNDVYFEDEGVDVRMGERIGRHSRPSNERQRQRSRSRPGRRNDEDTHRGSPYSQEASRARTTPGPQCQQTPGRVHSKHTQGQYFGSNHAGVGYEGSEHDSGYMDDFDPIPLLRRNMPGVARWLDSTPSEFSVNDGHHPFDVEKDEMRYASESNSRSVHTHKTGRGVISDTLLNKSYHDNPRTVSPPYHTEARSTQKQQNAQSRMTFRKDDRHRSSATQTLHRQDSGIDMSDAMVDEVDIKIDIHMEDASEVENGDIYPAPGCFPRGSPHPAYVSPRRSTHPRKTEEEFDCYYKIPPCPNLPPLEEPTLGVVEMVYQSGGQELTAPHSLRNPLVSPSFRQPDSVYTASVTATPRHKYHYTSPAMLPRAPTPPLSSSPDYTSDYTQRMRRSGLGVPIADYERRYTRPRW</sequence>
<reference evidence="2 3" key="1">
    <citation type="journal article" date="2018" name="Nat. Ecol. Evol.">
        <title>Pezizomycetes genomes reveal the molecular basis of ectomycorrhizal truffle lifestyle.</title>
        <authorList>
            <person name="Murat C."/>
            <person name="Payen T."/>
            <person name="Noel B."/>
            <person name="Kuo A."/>
            <person name="Morin E."/>
            <person name="Chen J."/>
            <person name="Kohler A."/>
            <person name="Krizsan K."/>
            <person name="Balestrini R."/>
            <person name="Da Silva C."/>
            <person name="Montanini B."/>
            <person name="Hainaut M."/>
            <person name="Levati E."/>
            <person name="Barry K.W."/>
            <person name="Belfiori B."/>
            <person name="Cichocki N."/>
            <person name="Clum A."/>
            <person name="Dockter R.B."/>
            <person name="Fauchery L."/>
            <person name="Guy J."/>
            <person name="Iotti M."/>
            <person name="Le Tacon F."/>
            <person name="Lindquist E.A."/>
            <person name="Lipzen A."/>
            <person name="Malagnac F."/>
            <person name="Mello A."/>
            <person name="Molinier V."/>
            <person name="Miyauchi S."/>
            <person name="Poulain J."/>
            <person name="Riccioni C."/>
            <person name="Rubini A."/>
            <person name="Sitrit Y."/>
            <person name="Splivallo R."/>
            <person name="Traeger S."/>
            <person name="Wang M."/>
            <person name="Zifcakova L."/>
            <person name="Wipf D."/>
            <person name="Zambonelli A."/>
            <person name="Paolocci F."/>
            <person name="Nowrousian M."/>
            <person name="Ottonello S."/>
            <person name="Baldrian P."/>
            <person name="Spatafora J.W."/>
            <person name="Henrissat B."/>
            <person name="Nagy L.G."/>
            <person name="Aury J.M."/>
            <person name="Wincker P."/>
            <person name="Grigoriev I.V."/>
            <person name="Bonfante P."/>
            <person name="Martin F.M."/>
        </authorList>
    </citation>
    <scope>NUCLEOTIDE SEQUENCE [LARGE SCALE GENOMIC DNA]</scope>
    <source>
        <strain evidence="2 3">ATCC MYA-4762</strain>
    </source>
</reference>
<evidence type="ECO:0000256" key="1">
    <source>
        <dbReference type="SAM" id="MobiDB-lite"/>
    </source>
</evidence>
<protein>
    <submittedName>
        <fullName evidence="2">Uncharacterized protein</fullName>
    </submittedName>
</protein>
<evidence type="ECO:0000313" key="2">
    <source>
        <dbReference type="EMBL" id="RPB24963.1"/>
    </source>
</evidence>
<feature type="region of interest" description="Disordered" evidence="1">
    <location>
        <begin position="293"/>
        <end position="369"/>
    </location>
</feature>
<evidence type="ECO:0000313" key="3">
    <source>
        <dbReference type="Proteomes" id="UP000267821"/>
    </source>
</evidence>
<dbReference type="EMBL" id="ML121539">
    <property type="protein sequence ID" value="RPB24963.1"/>
    <property type="molecule type" value="Genomic_DNA"/>
</dbReference>
<proteinExistence type="predicted"/>
<dbReference type="AlphaFoldDB" id="A0A3N4LPX5"/>
<feature type="compositionally biased region" description="Polar residues" evidence="1">
    <location>
        <begin position="333"/>
        <end position="345"/>
    </location>
</feature>
<name>A0A3N4LPX5_9PEZI</name>